<reference evidence="5" key="1">
    <citation type="submission" date="2022-09" db="EMBL/GenBank/DDBJ databases">
        <authorList>
            <person name="De Moura G.S."/>
            <person name="Carvalho E."/>
            <person name="Ramos Sanchez E.M."/>
            <person name="Sellera F.P."/>
            <person name="Marques M.F.S."/>
            <person name="Heinemann M.B."/>
            <person name="De Vliegher S."/>
            <person name="Souza F.N."/>
            <person name="Mota R.A."/>
        </authorList>
    </citation>
    <scope>NUCLEOTIDE SEQUENCE</scope>
    <source>
        <strain evidence="5">BR656</strain>
    </source>
</reference>
<evidence type="ECO:0000256" key="1">
    <source>
        <dbReference type="ARBA" id="ARBA00023125"/>
    </source>
</evidence>
<dbReference type="InterPro" id="IPR036271">
    <property type="entry name" value="Tet_transcr_reg_TetR-rel_C_sf"/>
</dbReference>
<gene>
    <name evidence="5" type="ORF">OWO77_14445</name>
</gene>
<evidence type="ECO:0000259" key="4">
    <source>
        <dbReference type="PROSITE" id="PS50977"/>
    </source>
</evidence>
<dbReference type="RefSeq" id="WP_181875448.1">
    <property type="nucleotide sequence ID" value="NZ_JAPNQM010000014.1"/>
</dbReference>
<dbReference type="EMBL" id="JAPNQM010000014">
    <property type="protein sequence ID" value="MDL0118125.1"/>
    <property type="molecule type" value="Genomic_DNA"/>
</dbReference>
<dbReference type="Gene3D" id="1.10.10.60">
    <property type="entry name" value="Homeodomain-like"/>
    <property type="match status" value="1"/>
</dbReference>
<feature type="domain" description="HTH tetR-type" evidence="4">
    <location>
        <begin position="10"/>
        <end position="70"/>
    </location>
</feature>
<comment type="caution">
    <text evidence="5">The sequence shown here is derived from an EMBL/GenBank/DDBJ whole genome shotgun (WGS) entry which is preliminary data.</text>
</comment>
<dbReference type="Pfam" id="PF00440">
    <property type="entry name" value="TetR_N"/>
    <property type="match status" value="1"/>
</dbReference>
<evidence type="ECO:0000256" key="2">
    <source>
        <dbReference type="PROSITE-ProRule" id="PRU00335"/>
    </source>
</evidence>
<dbReference type="PANTHER" id="PTHR43479">
    <property type="entry name" value="ACREF/ENVCD OPERON REPRESSOR-RELATED"/>
    <property type="match status" value="1"/>
</dbReference>
<evidence type="ECO:0000256" key="3">
    <source>
        <dbReference type="SAM" id="Coils"/>
    </source>
</evidence>
<sequence>MSERMELKFEQRNKSILEKAEKLISNKGVANVTMQEIAESVGVAKGTLYLHYKSKEQLLFSLIVPKLHLLIEDLKEIKDEMKSVNEQMEQAIIVMYRSDFFSFINQNYEYMHKLFNKEYSNELNDILDDILVIITQMIERGKKRGDFDTEIPTEFLAHQFLHLFDPQTYKSLVSTNHCNELDFINYTVNFYLNSLKK</sequence>
<dbReference type="SUPFAM" id="SSF48498">
    <property type="entry name" value="Tetracyclin repressor-like, C-terminal domain"/>
    <property type="match status" value="1"/>
</dbReference>
<evidence type="ECO:0000313" key="5">
    <source>
        <dbReference type="EMBL" id="MDL0118125.1"/>
    </source>
</evidence>
<dbReference type="InterPro" id="IPR050624">
    <property type="entry name" value="HTH-type_Tx_Regulator"/>
</dbReference>
<dbReference type="SUPFAM" id="SSF46689">
    <property type="entry name" value="Homeodomain-like"/>
    <property type="match status" value="1"/>
</dbReference>
<feature type="coiled-coil region" evidence="3">
    <location>
        <begin position="67"/>
        <end position="94"/>
    </location>
</feature>
<accession>A0ABT7I1T2</accession>
<dbReference type="InterPro" id="IPR001647">
    <property type="entry name" value="HTH_TetR"/>
</dbReference>
<dbReference type="PROSITE" id="PS50977">
    <property type="entry name" value="HTH_TETR_2"/>
    <property type="match status" value="1"/>
</dbReference>
<keyword evidence="6" id="KW-1185">Reference proteome</keyword>
<protein>
    <submittedName>
        <fullName evidence="5">TetR/AcrR family transcriptional regulator</fullName>
    </submittedName>
</protein>
<dbReference type="Proteomes" id="UP001176210">
    <property type="component" value="Unassembled WGS sequence"/>
</dbReference>
<organism evidence="5 6">
    <name type="scientific">Mammaliicoccus sciuri</name>
    <name type="common">Staphylococcus sciuri</name>
    <dbReference type="NCBI Taxonomy" id="1296"/>
    <lineage>
        <taxon>Bacteria</taxon>
        <taxon>Bacillati</taxon>
        <taxon>Bacillota</taxon>
        <taxon>Bacilli</taxon>
        <taxon>Bacillales</taxon>
        <taxon>Staphylococcaceae</taxon>
        <taxon>Mammaliicoccus</taxon>
    </lineage>
</organism>
<dbReference type="PRINTS" id="PR00455">
    <property type="entry name" value="HTHTETR"/>
</dbReference>
<dbReference type="PANTHER" id="PTHR43479:SF11">
    <property type="entry name" value="ACREF_ENVCD OPERON REPRESSOR-RELATED"/>
    <property type="match status" value="1"/>
</dbReference>
<dbReference type="InterPro" id="IPR009057">
    <property type="entry name" value="Homeodomain-like_sf"/>
</dbReference>
<reference evidence="5" key="2">
    <citation type="journal article" date="2023" name="Vet. Microbiol.">
        <title>Emergence of livestock-associated Mammaliicoccus sciuri ST71 co-harbouring mecA and mecC genes in Brazil.</title>
        <authorList>
            <person name="de Moura G.S."/>
            <person name="de Carvalho E."/>
            <person name="Ramos Sanchez E.M."/>
            <person name="Sellera F.P."/>
            <person name="Marques M.F.S."/>
            <person name="Heinemann M.B."/>
            <person name="De Vliegher S."/>
            <person name="Souza F.N."/>
            <person name="Mota R.A."/>
        </authorList>
    </citation>
    <scope>NUCLEOTIDE SEQUENCE</scope>
    <source>
        <strain evidence="5">BR656</strain>
    </source>
</reference>
<feature type="DNA-binding region" description="H-T-H motif" evidence="2">
    <location>
        <begin position="33"/>
        <end position="52"/>
    </location>
</feature>
<keyword evidence="3" id="KW-0175">Coiled coil</keyword>
<evidence type="ECO:0000313" key="6">
    <source>
        <dbReference type="Proteomes" id="UP001176210"/>
    </source>
</evidence>
<name>A0ABT7I1T2_MAMSC</name>
<keyword evidence="1 2" id="KW-0238">DNA-binding</keyword>
<dbReference type="Gene3D" id="1.10.357.10">
    <property type="entry name" value="Tetracycline Repressor, domain 2"/>
    <property type="match status" value="1"/>
</dbReference>
<proteinExistence type="predicted"/>